<feature type="domain" description="S-adenosyl-L-homocysteine hydrolase NAD binding" evidence="6">
    <location>
        <begin position="239"/>
        <end position="396"/>
    </location>
</feature>
<keyword evidence="8" id="KW-1185">Reference proteome</keyword>
<evidence type="ECO:0000259" key="6">
    <source>
        <dbReference type="SMART" id="SM00997"/>
    </source>
</evidence>
<dbReference type="Gene3D" id="3.40.50.1480">
    <property type="entry name" value="Adenosylhomocysteinase-like"/>
    <property type="match status" value="1"/>
</dbReference>
<dbReference type="Proteomes" id="UP001500121">
    <property type="component" value="Unassembled WGS sequence"/>
</dbReference>
<dbReference type="InterPro" id="IPR036291">
    <property type="entry name" value="NAD(P)-bd_dom_sf"/>
</dbReference>
<keyword evidence="3" id="KW-0554">One-carbon metabolism</keyword>
<organism evidence="7 8">
    <name type="scientific">Amnibacterium soli</name>
    <dbReference type="NCBI Taxonomy" id="1282736"/>
    <lineage>
        <taxon>Bacteria</taxon>
        <taxon>Bacillati</taxon>
        <taxon>Actinomycetota</taxon>
        <taxon>Actinomycetes</taxon>
        <taxon>Micrococcales</taxon>
        <taxon>Microbacteriaceae</taxon>
        <taxon>Amnibacterium</taxon>
    </lineage>
</organism>
<dbReference type="InterPro" id="IPR015878">
    <property type="entry name" value="Ado_hCys_hydrolase_NAD-bd"/>
</dbReference>
<evidence type="ECO:0000313" key="8">
    <source>
        <dbReference type="Proteomes" id="UP001500121"/>
    </source>
</evidence>
<dbReference type="SMART" id="SM00996">
    <property type="entry name" value="AdoHcyase"/>
    <property type="match status" value="1"/>
</dbReference>
<dbReference type="EMBL" id="BAABLP010000001">
    <property type="protein sequence ID" value="GAA4734657.1"/>
    <property type="molecule type" value="Genomic_DNA"/>
</dbReference>
<dbReference type="SUPFAM" id="SSF52283">
    <property type="entry name" value="Formate/glycerate dehydrogenase catalytic domain-like"/>
    <property type="match status" value="1"/>
</dbReference>
<comment type="caution">
    <text evidence="7">The sequence shown here is derived from an EMBL/GenBank/DDBJ whole genome shotgun (WGS) entry which is preliminary data.</text>
</comment>
<dbReference type="NCBIfam" id="NF004005">
    <property type="entry name" value="PRK05476.2-3"/>
    <property type="match status" value="1"/>
</dbReference>
<protein>
    <recommendedName>
        <fullName evidence="6">S-adenosyl-L-homocysteine hydrolase NAD binding domain-containing protein</fullName>
    </recommendedName>
</protein>
<proteinExistence type="inferred from homology"/>
<dbReference type="InterPro" id="IPR000043">
    <property type="entry name" value="Adenosylhomocysteinase-like"/>
</dbReference>
<evidence type="ECO:0000256" key="5">
    <source>
        <dbReference type="SAM" id="MobiDB-lite"/>
    </source>
</evidence>
<dbReference type="Pfam" id="PF05221">
    <property type="entry name" value="AdoHcyase"/>
    <property type="match status" value="2"/>
</dbReference>
<dbReference type="RefSeq" id="WP_345478860.1">
    <property type="nucleotide sequence ID" value="NZ_BAABLP010000001.1"/>
</dbReference>
<comment type="cofactor">
    <cofactor evidence="1">
        <name>NAD(+)</name>
        <dbReference type="ChEBI" id="CHEBI:57540"/>
    </cofactor>
</comment>
<evidence type="ECO:0000256" key="3">
    <source>
        <dbReference type="ARBA" id="ARBA00022563"/>
    </source>
</evidence>
<accession>A0ABP8YML0</accession>
<evidence type="ECO:0000256" key="2">
    <source>
        <dbReference type="ARBA" id="ARBA00007122"/>
    </source>
</evidence>
<evidence type="ECO:0000256" key="1">
    <source>
        <dbReference type="ARBA" id="ARBA00001911"/>
    </source>
</evidence>
<feature type="region of interest" description="Disordered" evidence="5">
    <location>
        <begin position="445"/>
        <end position="465"/>
    </location>
</feature>
<dbReference type="PANTHER" id="PTHR23420:SF0">
    <property type="entry name" value="ADENOSYLHOMOCYSTEINASE"/>
    <property type="match status" value="1"/>
</dbReference>
<reference evidence="8" key="1">
    <citation type="journal article" date="2019" name="Int. J. Syst. Evol. Microbiol.">
        <title>The Global Catalogue of Microorganisms (GCM) 10K type strain sequencing project: providing services to taxonomists for standard genome sequencing and annotation.</title>
        <authorList>
            <consortium name="The Broad Institute Genomics Platform"/>
            <consortium name="The Broad Institute Genome Sequencing Center for Infectious Disease"/>
            <person name="Wu L."/>
            <person name="Ma J."/>
        </authorList>
    </citation>
    <scope>NUCLEOTIDE SEQUENCE [LARGE SCALE GENOMIC DNA]</scope>
    <source>
        <strain evidence="8">JCM 19015</strain>
    </source>
</reference>
<dbReference type="SMART" id="SM00997">
    <property type="entry name" value="AdoHcyase_NAD"/>
    <property type="match status" value="1"/>
</dbReference>
<evidence type="ECO:0000256" key="4">
    <source>
        <dbReference type="ARBA" id="ARBA00023027"/>
    </source>
</evidence>
<dbReference type="Gene3D" id="3.40.50.720">
    <property type="entry name" value="NAD(P)-binding Rossmann-like Domain"/>
    <property type="match status" value="1"/>
</dbReference>
<name>A0ABP8YML0_9MICO</name>
<dbReference type="SUPFAM" id="SSF51735">
    <property type="entry name" value="NAD(P)-binding Rossmann-fold domains"/>
    <property type="match status" value="1"/>
</dbReference>
<dbReference type="PANTHER" id="PTHR23420">
    <property type="entry name" value="ADENOSYLHOMOCYSTEINASE"/>
    <property type="match status" value="1"/>
</dbReference>
<comment type="similarity">
    <text evidence="2">Belongs to the adenosylhomocysteinase family.</text>
</comment>
<evidence type="ECO:0000313" key="7">
    <source>
        <dbReference type="EMBL" id="GAA4734657.1"/>
    </source>
</evidence>
<dbReference type="Pfam" id="PF00670">
    <property type="entry name" value="AdoHcyase_NAD"/>
    <property type="match status" value="1"/>
</dbReference>
<sequence>MPGRRVEGSPVAPLAAFSAATNLGIAGRVFRLDPGLRDPDAVRALLAGFGGREVDDADAVLLGGRVDVDASAGARIARARGGMTATAAAAGALGDLVDGLRIGISMVLEPKTAVLALLLAEAGAEVAVFAFAAETDDAVAAALADRGVAVHASASAAPEEERRHALALLDRRPQLLLDDGAHVIRLAHAQRPDVVAGLIGAAEETTSGVRPLRAMAADGALAVPVVAANDAVTKTWFDNRHGTGETCVLAIVRALDDDLSASRAVVVGFGPVGEGVAARLRVLGAAVTVVDLDPRRELAARFAGFRTTPVLEAVTDADLVVSATGVARTIDPAVLAACREDAVVAVAGGAPEEVLPSTATRREPVAPHVERLHLPAGGSVRLLAGGDCVNIVAGEGNPIDVMDLSFAVQVAAIRHLVTQRGALGPGVHALPEAADRGAAALALGREAGTGPSAPPVDWSRTRFDL</sequence>
<gene>
    <name evidence="7" type="ORF">GCM10025783_00330</name>
</gene>
<keyword evidence="4" id="KW-0520">NAD</keyword>
<dbReference type="InterPro" id="IPR042172">
    <property type="entry name" value="Adenosylhomocyst_ase-like_sf"/>
</dbReference>